<dbReference type="PANTHER" id="PTHR43272">
    <property type="entry name" value="LONG-CHAIN-FATTY-ACID--COA LIGASE"/>
    <property type="match status" value="1"/>
</dbReference>
<dbReference type="EMBL" id="CP109527">
    <property type="protein sequence ID" value="WTY33191.1"/>
    <property type="molecule type" value="Genomic_DNA"/>
</dbReference>
<dbReference type="InterPro" id="IPR020845">
    <property type="entry name" value="AMP-binding_CS"/>
</dbReference>
<organism evidence="7 8">
    <name type="scientific">Nocardia salmonicida</name>
    <dbReference type="NCBI Taxonomy" id="53431"/>
    <lineage>
        <taxon>Bacteria</taxon>
        <taxon>Bacillati</taxon>
        <taxon>Actinomycetota</taxon>
        <taxon>Actinomycetes</taxon>
        <taxon>Mycobacteriales</taxon>
        <taxon>Nocardiaceae</taxon>
        <taxon>Nocardia</taxon>
    </lineage>
</organism>
<evidence type="ECO:0000313" key="8">
    <source>
        <dbReference type="Proteomes" id="UP001621418"/>
    </source>
</evidence>
<evidence type="ECO:0000256" key="2">
    <source>
        <dbReference type="ARBA" id="ARBA00022598"/>
    </source>
</evidence>
<dbReference type="PROSITE" id="PS00455">
    <property type="entry name" value="AMP_BINDING"/>
    <property type="match status" value="1"/>
</dbReference>
<comment type="similarity">
    <text evidence="1">Belongs to the ATP-dependent AMP-binding enzyme family.</text>
</comment>
<reference evidence="7 8" key="1">
    <citation type="submission" date="2022-10" db="EMBL/GenBank/DDBJ databases">
        <title>The complete genomes of actinobacterial strains from the NBC collection.</title>
        <authorList>
            <person name="Joergensen T.S."/>
            <person name="Alvarez Arevalo M."/>
            <person name="Sterndorff E.B."/>
            <person name="Faurdal D."/>
            <person name="Vuksanovic O."/>
            <person name="Mourched A.-S."/>
            <person name="Charusanti P."/>
            <person name="Shaw S."/>
            <person name="Blin K."/>
            <person name="Weber T."/>
        </authorList>
    </citation>
    <scope>NUCLEOTIDE SEQUENCE [LARGE SCALE GENOMIC DNA]</scope>
    <source>
        <strain evidence="7 8">NBC_01413</strain>
    </source>
</reference>
<dbReference type="Gene3D" id="3.40.50.12780">
    <property type="entry name" value="N-terminal domain of ligase-like"/>
    <property type="match status" value="1"/>
</dbReference>
<evidence type="ECO:0000256" key="1">
    <source>
        <dbReference type="ARBA" id="ARBA00006432"/>
    </source>
</evidence>
<dbReference type="InterPro" id="IPR000873">
    <property type="entry name" value="AMP-dep_synth/lig_dom"/>
</dbReference>
<dbReference type="Proteomes" id="UP001621418">
    <property type="component" value="Chromosome"/>
</dbReference>
<proteinExistence type="inferred from homology"/>
<name>A0ABZ1MZW1_9NOCA</name>
<keyword evidence="8" id="KW-1185">Reference proteome</keyword>
<dbReference type="Pfam" id="PF23562">
    <property type="entry name" value="AMP-binding_C_3"/>
    <property type="match status" value="1"/>
</dbReference>
<dbReference type="Pfam" id="PF00501">
    <property type="entry name" value="AMP-binding"/>
    <property type="match status" value="1"/>
</dbReference>
<keyword evidence="4" id="KW-0443">Lipid metabolism</keyword>
<evidence type="ECO:0000313" key="7">
    <source>
        <dbReference type="EMBL" id="WTY33191.1"/>
    </source>
</evidence>
<keyword evidence="3" id="KW-0276">Fatty acid metabolism</keyword>
<accession>A0ABZ1MZW1</accession>
<evidence type="ECO:0000256" key="3">
    <source>
        <dbReference type="ARBA" id="ARBA00022832"/>
    </source>
</evidence>
<dbReference type="RefSeq" id="WP_405145383.1">
    <property type="nucleotide sequence ID" value="NZ_CP109527.1"/>
</dbReference>
<gene>
    <name evidence="7" type="ORF">OG308_17680</name>
</gene>
<sequence length="587" mass="63278">MGGDTTALRSHDRTSQFSWREYGEAVRDIACGLLELSVEKGETIGLMLSNRPEFHLVDAAALHVGATPFSIYNTMSPQQIAEVCANAENRIIVTESRFLPVLRQAGVMFEVIVCVDDPIRGTLPLEKLAEMKAKAHIFDSVWRDVRPDDLATISYTSGTTGSPKGVELSHANILAQLVGLAEHLPVGPQDRILSYLPAAHIADRVTAHYGAMVRGVQVTTLHEPTKLAEALSDTRPTIVFGVPQVWQKTASAIERGIGTHPNAAARRIGRWALTAGQRCANVRIEGGRPGPGLRLRSRVADRLVLRRVLRAAGLDAVRFAVSGAAPLSRDTTQFFHAFGIPLTQVWGLTEATGVCTTTSPNDLSARSVGKPVVGVDMRLGVDGEIFLRGPTVMGGYHQDQAATYRAIDAEGWLRTGDLGEIDAEGTLRVVGRKSEMIITDEGDNVSPAIIENAIAAASFLVGHVLVIGEQRPYLTALITLDEEAIAADARLANIEPAALDVLCTRPGVRAAVSEAVRAANSAVSGPEQVRRFALLDHAWRLGSAEVTPKSSLRRRVIEQKYGAEIESLYHSSPPSNVIEAHWPSRGM</sequence>
<dbReference type="SUPFAM" id="SSF56801">
    <property type="entry name" value="Acetyl-CoA synthetase-like"/>
    <property type="match status" value="1"/>
</dbReference>
<dbReference type="GO" id="GO:0016874">
    <property type="term" value="F:ligase activity"/>
    <property type="evidence" value="ECO:0007669"/>
    <property type="project" value="UniProtKB-KW"/>
</dbReference>
<keyword evidence="2 7" id="KW-0436">Ligase</keyword>
<dbReference type="CDD" id="cd05907">
    <property type="entry name" value="VL_LC_FACS_like"/>
    <property type="match status" value="1"/>
</dbReference>
<dbReference type="PANTHER" id="PTHR43272:SF32">
    <property type="entry name" value="AMP-DEPENDENT SYNTHETASE_LIGASE DOMAIN-CONTAINING PROTEIN"/>
    <property type="match status" value="1"/>
</dbReference>
<evidence type="ECO:0000256" key="4">
    <source>
        <dbReference type="ARBA" id="ARBA00023098"/>
    </source>
</evidence>
<evidence type="ECO:0000256" key="5">
    <source>
        <dbReference type="ARBA" id="ARBA00032875"/>
    </source>
</evidence>
<dbReference type="InterPro" id="IPR042099">
    <property type="entry name" value="ANL_N_sf"/>
</dbReference>
<protein>
    <recommendedName>
        <fullName evidence="5">Acyl-CoA synthetase</fullName>
    </recommendedName>
</protein>
<feature type="domain" description="AMP-dependent synthetase/ligase" evidence="6">
    <location>
        <begin position="4"/>
        <end position="397"/>
    </location>
</feature>
<evidence type="ECO:0000259" key="6">
    <source>
        <dbReference type="Pfam" id="PF00501"/>
    </source>
</evidence>